<dbReference type="InterPro" id="IPR018062">
    <property type="entry name" value="HTH_AraC-typ_CS"/>
</dbReference>
<dbReference type="AlphaFoldDB" id="A0A4Q7MUS1"/>
<dbReference type="PRINTS" id="PR00032">
    <property type="entry name" value="HTHARAC"/>
</dbReference>
<dbReference type="InterPro" id="IPR020449">
    <property type="entry name" value="Tscrpt_reg_AraC-type_HTH"/>
</dbReference>
<evidence type="ECO:0000259" key="4">
    <source>
        <dbReference type="PROSITE" id="PS01124"/>
    </source>
</evidence>
<gene>
    <name evidence="5" type="ORF">EV199_3627</name>
</gene>
<feature type="domain" description="HTH araC/xylS-type" evidence="4">
    <location>
        <begin position="181"/>
        <end position="279"/>
    </location>
</feature>
<protein>
    <submittedName>
        <fullName evidence="5">AraC-like DNA-binding protein</fullName>
    </submittedName>
</protein>
<dbReference type="Proteomes" id="UP000293874">
    <property type="component" value="Unassembled WGS sequence"/>
</dbReference>
<dbReference type="GO" id="GO:0003700">
    <property type="term" value="F:DNA-binding transcription factor activity"/>
    <property type="evidence" value="ECO:0007669"/>
    <property type="project" value="InterPro"/>
</dbReference>
<dbReference type="PROSITE" id="PS00041">
    <property type="entry name" value="HTH_ARAC_FAMILY_1"/>
    <property type="match status" value="1"/>
</dbReference>
<keyword evidence="2 5" id="KW-0238">DNA-binding</keyword>
<dbReference type="InterPro" id="IPR018060">
    <property type="entry name" value="HTH_AraC"/>
</dbReference>
<dbReference type="PANTHER" id="PTHR43280:SF28">
    <property type="entry name" value="HTH-TYPE TRANSCRIPTIONAL ACTIVATOR RHAS"/>
    <property type="match status" value="1"/>
</dbReference>
<dbReference type="Pfam" id="PF12833">
    <property type="entry name" value="HTH_18"/>
    <property type="match status" value="1"/>
</dbReference>
<dbReference type="InterPro" id="IPR009057">
    <property type="entry name" value="Homeodomain-like_sf"/>
</dbReference>
<keyword evidence="3" id="KW-0804">Transcription</keyword>
<dbReference type="EMBL" id="SGXA01000002">
    <property type="protein sequence ID" value="RZS71719.1"/>
    <property type="molecule type" value="Genomic_DNA"/>
</dbReference>
<name>A0A4Q7MUS1_9BACT</name>
<dbReference type="SUPFAM" id="SSF46689">
    <property type="entry name" value="Homeodomain-like"/>
    <property type="match status" value="2"/>
</dbReference>
<evidence type="ECO:0000256" key="3">
    <source>
        <dbReference type="ARBA" id="ARBA00023163"/>
    </source>
</evidence>
<evidence type="ECO:0000256" key="2">
    <source>
        <dbReference type="ARBA" id="ARBA00023125"/>
    </source>
</evidence>
<accession>A0A4Q7MUS1</accession>
<evidence type="ECO:0000256" key="1">
    <source>
        <dbReference type="ARBA" id="ARBA00023015"/>
    </source>
</evidence>
<keyword evidence="6" id="KW-1185">Reference proteome</keyword>
<keyword evidence="1" id="KW-0805">Transcription regulation</keyword>
<dbReference type="SMART" id="SM00342">
    <property type="entry name" value="HTH_ARAC"/>
    <property type="match status" value="1"/>
</dbReference>
<proteinExistence type="predicted"/>
<dbReference type="OrthoDB" id="642439at2"/>
<comment type="caution">
    <text evidence="5">The sequence shown here is derived from an EMBL/GenBank/DDBJ whole genome shotgun (WGS) entry which is preliminary data.</text>
</comment>
<dbReference type="PANTHER" id="PTHR43280">
    <property type="entry name" value="ARAC-FAMILY TRANSCRIPTIONAL REGULATOR"/>
    <property type="match status" value="1"/>
</dbReference>
<dbReference type="Gene3D" id="1.10.10.60">
    <property type="entry name" value="Homeodomain-like"/>
    <property type="match status" value="2"/>
</dbReference>
<reference evidence="5 6" key="1">
    <citation type="submission" date="2019-02" db="EMBL/GenBank/DDBJ databases">
        <title>Genomic Encyclopedia of Type Strains, Phase IV (KMG-IV): sequencing the most valuable type-strain genomes for metagenomic binning, comparative biology and taxonomic classification.</title>
        <authorList>
            <person name="Goeker M."/>
        </authorList>
    </citation>
    <scope>NUCLEOTIDE SEQUENCE [LARGE SCALE GENOMIC DNA]</scope>
    <source>
        <strain evidence="5 6">DSM 18116</strain>
    </source>
</reference>
<sequence>MQADIHTLFQSDFYRILDFRCRCTECTTSKPEYSDTFGISFVRKGNFLFNVFRHSLDSYNGCVLITKPGFERTVTHAHSVPDQCTILEFHKDFFSIIKKHYKHCRFFHDADWHSTLIRTNASTELLHYMAWQLVNTRKGSKLQIDNLVLEIMDKVLGEITDYHPDPAINSKMKKNHLQTIERAKEYITNNFTTDISLMELASFCYVSPFHFSRIFRTFTKVPPHQYLADTRLQHAALMLRTTNSPVADIAFSSGFNSIEYFNSAFKKKYDSAPGSFRNQEFRFPVISKIS</sequence>
<evidence type="ECO:0000313" key="6">
    <source>
        <dbReference type="Proteomes" id="UP000293874"/>
    </source>
</evidence>
<evidence type="ECO:0000313" key="5">
    <source>
        <dbReference type="EMBL" id="RZS71719.1"/>
    </source>
</evidence>
<dbReference type="PROSITE" id="PS01124">
    <property type="entry name" value="HTH_ARAC_FAMILY_2"/>
    <property type="match status" value="1"/>
</dbReference>
<dbReference type="GO" id="GO:0043565">
    <property type="term" value="F:sequence-specific DNA binding"/>
    <property type="evidence" value="ECO:0007669"/>
    <property type="project" value="InterPro"/>
</dbReference>
<organism evidence="5 6">
    <name type="scientific">Pseudobacter ginsenosidimutans</name>
    <dbReference type="NCBI Taxonomy" id="661488"/>
    <lineage>
        <taxon>Bacteria</taxon>
        <taxon>Pseudomonadati</taxon>
        <taxon>Bacteroidota</taxon>
        <taxon>Chitinophagia</taxon>
        <taxon>Chitinophagales</taxon>
        <taxon>Chitinophagaceae</taxon>
        <taxon>Pseudobacter</taxon>
    </lineage>
</organism>